<comment type="caution">
    <text evidence="3">The sequence shown here is derived from an EMBL/GenBank/DDBJ whole genome shotgun (WGS) entry which is preliminary data.</text>
</comment>
<dbReference type="PANTHER" id="PTHR38589:SF1">
    <property type="entry name" value="BLR0621 PROTEIN"/>
    <property type="match status" value="1"/>
</dbReference>
<dbReference type="PANTHER" id="PTHR38589">
    <property type="entry name" value="BLR0621 PROTEIN"/>
    <property type="match status" value="1"/>
</dbReference>
<feature type="domain" description="L,D-TPase catalytic" evidence="2">
    <location>
        <begin position="136"/>
        <end position="228"/>
    </location>
</feature>
<sequence length="245" mass="28136">MKLLVAFLALLLPLQAFEIPSNSKQAIVGIAKDWNSSHVTLQIYEKSGNTWKPVTQSWQGRLGKKGLAWGRGIHPTITKPYFKRESDWRAPAGVFWVGRPYGAYGTHASIKKHRSLDYTQVTTRDLWVEDSSSPYYNRHLRIDHEPSSKWEKKAQMRQNDYPHSLKLYISHNTATSKQKAVPNGGSAIFFHIWRRDGKAPTAGCTTMHETQLRNLIARLDPNKNPVYILLPQAEYSRLRDTWKLP</sequence>
<evidence type="ECO:0000259" key="2">
    <source>
        <dbReference type="Pfam" id="PF03734"/>
    </source>
</evidence>
<feature type="signal peptide" evidence="1">
    <location>
        <begin position="1"/>
        <end position="18"/>
    </location>
</feature>
<dbReference type="Proteomes" id="UP001424741">
    <property type="component" value="Unassembled WGS sequence"/>
</dbReference>
<reference evidence="3 4" key="1">
    <citation type="submission" date="2024-02" db="EMBL/GenBank/DDBJ databases">
        <title>Rubritalea halochordaticola NBRC 107102.</title>
        <authorList>
            <person name="Ichikawa N."/>
            <person name="Katano-Makiyama Y."/>
            <person name="Hidaka K."/>
        </authorList>
    </citation>
    <scope>NUCLEOTIDE SEQUENCE [LARGE SCALE GENOMIC DNA]</scope>
    <source>
        <strain evidence="3 4">NBRC 107102</strain>
    </source>
</reference>
<proteinExistence type="predicted"/>
<accession>A0ABP9V2G1</accession>
<keyword evidence="1" id="KW-0732">Signal</keyword>
<name>A0ABP9V2G1_9BACT</name>
<keyword evidence="4" id="KW-1185">Reference proteome</keyword>
<gene>
    <name evidence="3" type="ORF">Rhal01_00976</name>
</gene>
<dbReference type="InterPro" id="IPR005490">
    <property type="entry name" value="LD_TPept_cat_dom"/>
</dbReference>
<feature type="chain" id="PRO_5045785970" description="L,D-TPase catalytic domain-containing protein" evidence="1">
    <location>
        <begin position="19"/>
        <end position="245"/>
    </location>
</feature>
<evidence type="ECO:0000256" key="1">
    <source>
        <dbReference type="SAM" id="SignalP"/>
    </source>
</evidence>
<protein>
    <recommendedName>
        <fullName evidence="2">L,D-TPase catalytic domain-containing protein</fullName>
    </recommendedName>
</protein>
<dbReference type="Pfam" id="PF03734">
    <property type="entry name" value="YkuD"/>
    <property type="match status" value="1"/>
</dbReference>
<evidence type="ECO:0000313" key="3">
    <source>
        <dbReference type="EMBL" id="GAA5494812.1"/>
    </source>
</evidence>
<evidence type="ECO:0000313" key="4">
    <source>
        <dbReference type="Proteomes" id="UP001424741"/>
    </source>
</evidence>
<organism evidence="3 4">
    <name type="scientific">Rubritalea halochordaticola</name>
    <dbReference type="NCBI Taxonomy" id="714537"/>
    <lineage>
        <taxon>Bacteria</taxon>
        <taxon>Pseudomonadati</taxon>
        <taxon>Verrucomicrobiota</taxon>
        <taxon>Verrucomicrobiia</taxon>
        <taxon>Verrucomicrobiales</taxon>
        <taxon>Rubritaleaceae</taxon>
        <taxon>Rubritalea</taxon>
    </lineage>
</organism>
<dbReference type="RefSeq" id="WP_346187704.1">
    <property type="nucleotide sequence ID" value="NZ_BAABRL010000002.1"/>
</dbReference>
<dbReference type="EMBL" id="BAABRL010000002">
    <property type="protein sequence ID" value="GAA5494812.1"/>
    <property type="molecule type" value="Genomic_DNA"/>
</dbReference>